<dbReference type="GO" id="GO:0016787">
    <property type="term" value="F:hydrolase activity"/>
    <property type="evidence" value="ECO:0007669"/>
    <property type="project" value="UniProtKB-KW"/>
</dbReference>
<dbReference type="GO" id="GO:0005737">
    <property type="term" value="C:cytoplasm"/>
    <property type="evidence" value="ECO:0007669"/>
    <property type="project" value="TreeGrafter"/>
</dbReference>
<evidence type="ECO:0000313" key="13">
    <source>
        <dbReference type="Proteomes" id="UP000823913"/>
    </source>
</evidence>
<dbReference type="GO" id="GO:0003723">
    <property type="term" value="F:RNA binding"/>
    <property type="evidence" value="ECO:0007669"/>
    <property type="project" value="UniProtKB-KW"/>
</dbReference>
<keyword evidence="9" id="KW-0694">RNA-binding</keyword>
<reference evidence="12" key="1">
    <citation type="submission" date="2020-10" db="EMBL/GenBank/DDBJ databases">
        <authorList>
            <person name="Gilroy R."/>
        </authorList>
    </citation>
    <scope>NUCLEOTIDE SEQUENCE</scope>
    <source>
        <strain evidence="12">ChiW16-3235</strain>
    </source>
</reference>
<proteinExistence type="predicted"/>
<evidence type="ECO:0000256" key="7">
    <source>
        <dbReference type="ARBA" id="ARBA00022801"/>
    </source>
</evidence>
<keyword evidence="5" id="KW-0479">Metal-binding</keyword>
<evidence type="ECO:0000256" key="9">
    <source>
        <dbReference type="ARBA" id="ARBA00022884"/>
    </source>
</evidence>
<keyword evidence="2" id="KW-1003">Cell membrane</keyword>
<dbReference type="GO" id="GO:0006364">
    <property type="term" value="P:rRNA processing"/>
    <property type="evidence" value="ECO:0007669"/>
    <property type="project" value="TreeGrafter"/>
</dbReference>
<protein>
    <submittedName>
        <fullName evidence="12">Rne/Rng family ribonuclease</fullName>
    </submittedName>
</protein>
<keyword evidence="4" id="KW-0540">Nuclease</keyword>
<dbReference type="SUPFAM" id="SSF50249">
    <property type="entry name" value="Nucleic acid-binding proteins"/>
    <property type="match status" value="1"/>
</dbReference>
<dbReference type="InterPro" id="IPR012340">
    <property type="entry name" value="NA-bd_OB-fold"/>
</dbReference>
<dbReference type="PANTHER" id="PTHR30001:SF1">
    <property type="entry name" value="RIBONUCLEASE E_G-LIKE PROTEIN, CHLOROPLASTIC"/>
    <property type="match status" value="1"/>
</dbReference>
<comment type="caution">
    <text evidence="12">The sequence shown here is derived from an EMBL/GenBank/DDBJ whole genome shotgun (WGS) entry which is preliminary data.</text>
</comment>
<evidence type="ECO:0000256" key="1">
    <source>
        <dbReference type="ARBA" id="ARBA00001946"/>
    </source>
</evidence>
<keyword evidence="8" id="KW-0460">Magnesium</keyword>
<dbReference type="GO" id="GO:0004540">
    <property type="term" value="F:RNA nuclease activity"/>
    <property type="evidence" value="ECO:0007669"/>
    <property type="project" value="InterPro"/>
</dbReference>
<dbReference type="SMART" id="SM00316">
    <property type="entry name" value="S1"/>
    <property type="match status" value="1"/>
</dbReference>
<dbReference type="InterPro" id="IPR019307">
    <property type="entry name" value="RNA-bd_AU-1/RNase_E/G"/>
</dbReference>
<accession>A0A9D1E5L7</accession>
<name>A0A9D1E5L7_9FIRM</name>
<evidence type="ECO:0000256" key="2">
    <source>
        <dbReference type="ARBA" id="ARBA00022475"/>
    </source>
</evidence>
<keyword evidence="3" id="KW-0997">Cell inner membrane</keyword>
<gene>
    <name evidence="12" type="ORF">IAB94_01490</name>
</gene>
<keyword evidence="6" id="KW-0255">Endonuclease</keyword>
<dbReference type="AlphaFoldDB" id="A0A9D1E5L7"/>
<sequence>MGKKTLYFDSFCGMESYAAVEDGKLTEFNYESQSRVNIIGNIYKGKVTDVLNGMQAAFVNCGLERNCYLSVEDLFPDKNKYDGGEVDIPKELNLKVGDEILVQVVKAPVGKKGAKVTTALSFVGKYLIFMPTTPFIGVSRKIRDPELRKNLLFNAGKMCRGDEGMIVRTAAPYANRKQAGAELDYYRRMYRAILEKFKKSPVGEILYTDYPLFMRVMRDTLLTDVEKIFVGNKSVYDNMSDIIKITGTKVRSVELHDNGTDIFFDLGLTNQILELVTPRVELENGAYLIIEKTEALTVIDVNTGKFTGDDSLEHTVYYTNILAAREIARQVRLRNIGGIVVVDFIDMDDEKHRASLVEELKRALDGDKTKCNVLPMSKFGLVEFTRKRTGPSVTTQFIRPCRYCGGTGAAFVPEFNVLKIRAHLLDALSKGKNIVCIDMNASVAEKLLGWRTLISETQQKYPLARVYIVGHRTYHDDYFTLRADASASFPIPQGAILLY</sequence>
<keyword evidence="10" id="KW-0472">Membrane</keyword>
<dbReference type="CDD" id="cd04453">
    <property type="entry name" value="S1_RNase_E"/>
    <property type="match status" value="1"/>
</dbReference>
<dbReference type="Proteomes" id="UP000823913">
    <property type="component" value="Unassembled WGS sequence"/>
</dbReference>
<evidence type="ECO:0000256" key="6">
    <source>
        <dbReference type="ARBA" id="ARBA00022759"/>
    </source>
</evidence>
<evidence type="ECO:0000256" key="8">
    <source>
        <dbReference type="ARBA" id="ARBA00022842"/>
    </source>
</evidence>
<dbReference type="PANTHER" id="PTHR30001">
    <property type="entry name" value="RIBONUCLEASE"/>
    <property type="match status" value="1"/>
</dbReference>
<dbReference type="InterPro" id="IPR003029">
    <property type="entry name" value="S1_domain"/>
</dbReference>
<dbReference type="EMBL" id="DVHK01000037">
    <property type="protein sequence ID" value="HIR66701.1"/>
    <property type="molecule type" value="Genomic_DNA"/>
</dbReference>
<dbReference type="Gene3D" id="2.40.50.140">
    <property type="entry name" value="Nucleic acid-binding proteins"/>
    <property type="match status" value="1"/>
</dbReference>
<organism evidence="12 13">
    <name type="scientific">Candidatus Coproplasma avicola</name>
    <dbReference type="NCBI Taxonomy" id="2840744"/>
    <lineage>
        <taxon>Bacteria</taxon>
        <taxon>Bacillati</taxon>
        <taxon>Bacillota</taxon>
        <taxon>Clostridia</taxon>
        <taxon>Eubacteriales</taxon>
        <taxon>Candidatus Coproplasma</taxon>
    </lineage>
</organism>
<feature type="domain" description="S1 motif" evidence="11">
    <location>
        <begin position="40"/>
        <end position="119"/>
    </location>
</feature>
<evidence type="ECO:0000313" key="12">
    <source>
        <dbReference type="EMBL" id="HIR66701.1"/>
    </source>
</evidence>
<comment type="cofactor">
    <cofactor evidence="1">
        <name>Mg(2+)</name>
        <dbReference type="ChEBI" id="CHEBI:18420"/>
    </cofactor>
</comment>
<dbReference type="InterPro" id="IPR004659">
    <property type="entry name" value="RNase_E/G"/>
</dbReference>
<evidence type="ECO:0000259" key="11">
    <source>
        <dbReference type="PROSITE" id="PS50126"/>
    </source>
</evidence>
<dbReference type="PROSITE" id="PS50126">
    <property type="entry name" value="S1"/>
    <property type="match status" value="1"/>
</dbReference>
<evidence type="ECO:0000256" key="10">
    <source>
        <dbReference type="ARBA" id="ARBA00023136"/>
    </source>
</evidence>
<dbReference type="Pfam" id="PF10150">
    <property type="entry name" value="RNase_E_G"/>
    <property type="match status" value="1"/>
</dbReference>
<dbReference type="GO" id="GO:0046872">
    <property type="term" value="F:metal ion binding"/>
    <property type="evidence" value="ECO:0007669"/>
    <property type="project" value="UniProtKB-KW"/>
</dbReference>
<reference evidence="12" key="2">
    <citation type="journal article" date="2021" name="PeerJ">
        <title>Extensive microbial diversity within the chicken gut microbiome revealed by metagenomics and culture.</title>
        <authorList>
            <person name="Gilroy R."/>
            <person name="Ravi A."/>
            <person name="Getino M."/>
            <person name="Pursley I."/>
            <person name="Horton D.L."/>
            <person name="Alikhan N.F."/>
            <person name="Baker D."/>
            <person name="Gharbi K."/>
            <person name="Hall N."/>
            <person name="Watson M."/>
            <person name="Adriaenssens E.M."/>
            <person name="Foster-Nyarko E."/>
            <person name="Jarju S."/>
            <person name="Secka A."/>
            <person name="Antonio M."/>
            <person name="Oren A."/>
            <person name="Chaudhuri R.R."/>
            <person name="La Ragione R."/>
            <person name="Hildebrand F."/>
            <person name="Pallen M.J."/>
        </authorList>
    </citation>
    <scope>NUCLEOTIDE SEQUENCE</scope>
    <source>
        <strain evidence="12">ChiW16-3235</strain>
    </source>
</reference>
<dbReference type="GO" id="GO:0004519">
    <property type="term" value="F:endonuclease activity"/>
    <property type="evidence" value="ECO:0007669"/>
    <property type="project" value="UniProtKB-KW"/>
</dbReference>
<dbReference type="NCBIfam" id="TIGR00757">
    <property type="entry name" value="RNaseEG"/>
    <property type="match status" value="1"/>
</dbReference>
<evidence type="ECO:0000256" key="3">
    <source>
        <dbReference type="ARBA" id="ARBA00022519"/>
    </source>
</evidence>
<evidence type="ECO:0000256" key="5">
    <source>
        <dbReference type="ARBA" id="ARBA00022723"/>
    </source>
</evidence>
<evidence type="ECO:0000256" key="4">
    <source>
        <dbReference type="ARBA" id="ARBA00022722"/>
    </source>
</evidence>
<keyword evidence="7" id="KW-0378">Hydrolase</keyword>